<evidence type="ECO:0000313" key="2">
    <source>
        <dbReference type="Proteomes" id="UP001432322"/>
    </source>
</evidence>
<evidence type="ECO:0000313" key="1">
    <source>
        <dbReference type="EMBL" id="GMT31480.1"/>
    </source>
</evidence>
<comment type="caution">
    <text evidence="1">The sequence shown here is derived from an EMBL/GenBank/DDBJ whole genome shotgun (WGS) entry which is preliminary data.</text>
</comment>
<accession>A0AAV5WLM8</accession>
<name>A0AAV5WLM8_9BILA</name>
<reference evidence="1" key="1">
    <citation type="submission" date="2023-10" db="EMBL/GenBank/DDBJ databases">
        <title>Genome assembly of Pristionchus species.</title>
        <authorList>
            <person name="Yoshida K."/>
            <person name="Sommer R.J."/>
        </authorList>
    </citation>
    <scope>NUCLEOTIDE SEQUENCE</scope>
    <source>
        <strain evidence="1">RS5133</strain>
    </source>
</reference>
<sequence>NGKVLDRIELLANERGLGNKPINNVLHTLRYNLSSVLTPDERSMLGKCVQARNTTSLEELFEQRYSGIGRNGPHPQVVDGVWHFRNSTDDLIGNWKEHGREFHNRSDDFIDRYFGGNLTDGKDFAAVIKEKFGNDTAFFDKLTNFTGIGNFSKMIEDVKAGNFSMLERLFNGTGSSNSSGAMSKIIEAVKLGKLSGLLNGGSGANSSGMLDKLKSLLNVSPPGSSGSSDPSTALSGFGSNLPSSFKSLFT</sequence>
<gene>
    <name evidence="1" type="ORF">PFISCL1PPCAC_22777</name>
</gene>
<dbReference type="EMBL" id="BTSY01000006">
    <property type="protein sequence ID" value="GMT31480.1"/>
    <property type="molecule type" value="Genomic_DNA"/>
</dbReference>
<dbReference type="AlphaFoldDB" id="A0AAV5WLM8"/>
<proteinExistence type="predicted"/>
<dbReference type="Proteomes" id="UP001432322">
    <property type="component" value="Unassembled WGS sequence"/>
</dbReference>
<feature type="non-terminal residue" evidence="1">
    <location>
        <position position="1"/>
    </location>
</feature>
<protein>
    <submittedName>
        <fullName evidence="1">Uncharacterized protein</fullName>
    </submittedName>
</protein>
<organism evidence="1 2">
    <name type="scientific">Pristionchus fissidentatus</name>
    <dbReference type="NCBI Taxonomy" id="1538716"/>
    <lineage>
        <taxon>Eukaryota</taxon>
        <taxon>Metazoa</taxon>
        <taxon>Ecdysozoa</taxon>
        <taxon>Nematoda</taxon>
        <taxon>Chromadorea</taxon>
        <taxon>Rhabditida</taxon>
        <taxon>Rhabditina</taxon>
        <taxon>Diplogasteromorpha</taxon>
        <taxon>Diplogasteroidea</taxon>
        <taxon>Neodiplogasteridae</taxon>
        <taxon>Pristionchus</taxon>
    </lineage>
</organism>
<keyword evidence="2" id="KW-1185">Reference proteome</keyword>